<feature type="domain" description="Antitoxin SocA-like Panacea" evidence="1">
    <location>
        <begin position="2"/>
        <end position="98"/>
    </location>
</feature>
<reference evidence="2 3" key="1">
    <citation type="journal article" date="2023" name="Int. J. Mol. Sci.">
        <title>Pathogenicity and Genomic Characterization of a Novel Genospecies, Bacillus shihchuchen, of the Bacillus cereus Group Isolated from Chinese Softshell Turtle (Pelodiscus sinensis).</title>
        <authorList>
            <person name="Cheng L.W."/>
            <person name="Byadgi O.V."/>
            <person name="Tsai C.E."/>
            <person name="Wang P.C."/>
            <person name="Chen S.C."/>
        </authorList>
    </citation>
    <scope>NUCLEOTIDE SEQUENCE [LARGE SCALE GENOMIC DNA]</scope>
    <source>
        <strain evidence="2 3">QF108-045</strain>
    </source>
</reference>
<evidence type="ECO:0000259" key="1">
    <source>
        <dbReference type="Pfam" id="PF13274"/>
    </source>
</evidence>
<geneLocation type="plasmid" evidence="2">
    <name>pBS01</name>
</geneLocation>
<dbReference type="Pfam" id="PF13274">
    <property type="entry name" value="SocA_Panacea"/>
    <property type="match status" value="1"/>
</dbReference>
<sequence>MQKLVYYAQGWSLALLGDVIFDETIQAWRHGPVVPDLYQRFKNYGYLTIPREDFTNTSIDGTPIFTNEQISVLSLVWQTYGNYDGKFLEELTHRETPWRVTNLNNDITIPIIGNYFQDLARA</sequence>
<keyword evidence="3" id="KW-1185">Reference proteome</keyword>
<evidence type="ECO:0000313" key="3">
    <source>
        <dbReference type="Proteomes" id="UP001229716"/>
    </source>
</evidence>
<dbReference type="InterPro" id="IPR025272">
    <property type="entry name" value="SocA_Panacea"/>
</dbReference>
<dbReference type="EMBL" id="JASWHZ010000002">
    <property type="protein sequence ID" value="MDL2419364.1"/>
    <property type="molecule type" value="Genomic_DNA"/>
</dbReference>
<protein>
    <submittedName>
        <fullName evidence="2">DUF4065 domain-containing protein</fullName>
    </submittedName>
</protein>
<dbReference type="Proteomes" id="UP001229716">
    <property type="component" value="Unassembled WGS sequence"/>
</dbReference>
<accession>A0ABT7KYY5</accession>
<proteinExistence type="predicted"/>
<evidence type="ECO:0000313" key="2">
    <source>
        <dbReference type="EMBL" id="MDL2419364.1"/>
    </source>
</evidence>
<keyword evidence="2" id="KW-0614">Plasmid</keyword>
<gene>
    <name evidence="2" type="ORF">P6F46_27710</name>
</gene>
<comment type="caution">
    <text evidence="2">The sequence shown here is derived from an EMBL/GenBank/DDBJ whole genome shotgun (WGS) entry which is preliminary data.</text>
</comment>
<name>A0ABT7KYY5_9BACI</name>
<organism evidence="2 3">
    <name type="scientific">Bacillus shihchuchen</name>
    <dbReference type="NCBI Taxonomy" id="3036942"/>
    <lineage>
        <taxon>Bacteria</taxon>
        <taxon>Bacillati</taxon>
        <taxon>Bacillota</taxon>
        <taxon>Bacilli</taxon>
        <taxon>Bacillales</taxon>
        <taxon>Bacillaceae</taxon>
        <taxon>Bacillus</taxon>
        <taxon>Bacillus cereus group</taxon>
    </lineage>
</organism>